<keyword evidence="5" id="KW-1185">Reference proteome</keyword>
<organism evidence="4 5">
    <name type="scientific">Gadus morhua</name>
    <name type="common">Atlantic cod</name>
    <dbReference type="NCBI Taxonomy" id="8049"/>
    <lineage>
        <taxon>Eukaryota</taxon>
        <taxon>Metazoa</taxon>
        <taxon>Chordata</taxon>
        <taxon>Craniata</taxon>
        <taxon>Vertebrata</taxon>
        <taxon>Euteleostomi</taxon>
        <taxon>Actinopterygii</taxon>
        <taxon>Neopterygii</taxon>
        <taxon>Teleostei</taxon>
        <taxon>Neoteleostei</taxon>
        <taxon>Acanthomorphata</taxon>
        <taxon>Zeiogadaria</taxon>
        <taxon>Gadariae</taxon>
        <taxon>Gadiformes</taxon>
        <taxon>Gadoidei</taxon>
        <taxon>Gadidae</taxon>
        <taxon>Gadus</taxon>
    </lineage>
</organism>
<feature type="domain" description="Immunoglobulin" evidence="3">
    <location>
        <begin position="55"/>
        <end position="137"/>
    </location>
</feature>
<proteinExistence type="predicted"/>
<keyword evidence="2" id="KW-1015">Disulfide bond</keyword>
<evidence type="ECO:0000313" key="5">
    <source>
        <dbReference type="Proteomes" id="UP000694546"/>
    </source>
</evidence>
<name>A0A8C5AIX9_GADMO</name>
<dbReference type="Ensembl" id="ENSGMOT00000055165.1">
    <property type="protein sequence ID" value="ENSGMOP00000032333.1"/>
    <property type="gene ID" value="ENSGMOG00000026866.1"/>
</dbReference>
<dbReference type="PANTHER" id="PTHR11481:SF64">
    <property type="entry name" value="FC RECEPTOR-LIKE PROTEIN 4"/>
    <property type="match status" value="1"/>
</dbReference>
<evidence type="ECO:0000256" key="2">
    <source>
        <dbReference type="ARBA" id="ARBA00023157"/>
    </source>
</evidence>
<dbReference type="InterPro" id="IPR013783">
    <property type="entry name" value="Ig-like_fold"/>
</dbReference>
<evidence type="ECO:0000256" key="1">
    <source>
        <dbReference type="ARBA" id="ARBA00022729"/>
    </source>
</evidence>
<accession>A0A8C5AIX9</accession>
<feature type="domain" description="Immunoglobulin" evidence="3">
    <location>
        <begin position="200"/>
        <end position="287"/>
    </location>
</feature>
<dbReference type="GO" id="GO:0007166">
    <property type="term" value="P:cell surface receptor signaling pathway"/>
    <property type="evidence" value="ECO:0007669"/>
    <property type="project" value="TreeGrafter"/>
</dbReference>
<dbReference type="InterPro" id="IPR036179">
    <property type="entry name" value="Ig-like_dom_sf"/>
</dbReference>
<keyword evidence="1" id="KW-0732">Signal</keyword>
<dbReference type="SUPFAM" id="SSF48726">
    <property type="entry name" value="Immunoglobulin"/>
    <property type="match status" value="1"/>
</dbReference>
<reference evidence="4" key="2">
    <citation type="submission" date="2025-09" db="UniProtKB">
        <authorList>
            <consortium name="Ensembl"/>
        </authorList>
    </citation>
    <scope>IDENTIFICATION</scope>
</reference>
<dbReference type="Gene3D" id="2.60.40.10">
    <property type="entry name" value="Immunoglobulins"/>
    <property type="match status" value="2"/>
</dbReference>
<evidence type="ECO:0000259" key="3">
    <source>
        <dbReference type="SMART" id="SM00409"/>
    </source>
</evidence>
<dbReference type="Proteomes" id="UP000694546">
    <property type="component" value="Chromosome 17"/>
</dbReference>
<protein>
    <recommendedName>
        <fullName evidence="3">Immunoglobulin domain-containing protein</fullName>
    </recommendedName>
</protein>
<dbReference type="GO" id="GO:0004888">
    <property type="term" value="F:transmembrane signaling receptor activity"/>
    <property type="evidence" value="ECO:0007669"/>
    <property type="project" value="TreeGrafter"/>
</dbReference>
<reference evidence="4" key="1">
    <citation type="submission" date="2025-08" db="UniProtKB">
        <authorList>
            <consortium name="Ensembl"/>
        </authorList>
    </citation>
    <scope>IDENTIFICATION</scope>
</reference>
<dbReference type="InterPro" id="IPR003599">
    <property type="entry name" value="Ig_sub"/>
</dbReference>
<dbReference type="GO" id="GO:0006955">
    <property type="term" value="P:immune response"/>
    <property type="evidence" value="ECO:0007669"/>
    <property type="project" value="TreeGrafter"/>
</dbReference>
<dbReference type="SMART" id="SM00409">
    <property type="entry name" value="IG"/>
    <property type="match status" value="2"/>
</dbReference>
<dbReference type="AlphaFoldDB" id="A0A8C5AIX9"/>
<dbReference type="GO" id="GO:0009897">
    <property type="term" value="C:external side of plasma membrane"/>
    <property type="evidence" value="ECO:0007669"/>
    <property type="project" value="TreeGrafter"/>
</dbReference>
<dbReference type="GeneTree" id="ENSGT01010000228334"/>
<sequence>MTNSHSDTCSQKSHECVLQLVREYQSGTYWCQSNFGERGEAVNITVTAGSVILGSPVHPVPEGSPVTLRCLTSHKSSNQLGVVTPINQSCTFSRDGRLIGVGLTGEMSFAAVNRSHEGLYTCTFSGVESPGSWLAVRGPCFGRSLGISPCRTQFFKRESLTLCCRADERIMTNSKSACSQKSHECNITLAGEHHSGSYWCDSNSGERGEVVNITVTGMCVSLSPVGFLSTLFTNYKDIYLACVEYGRLIEVGLTGEMSFAAVNRSHEGLYTCTFSGVESPGSWLAVRGELCLATVVCAQSSPFVLSFLHIVIINCQACHVRRIHLFLNSAR</sequence>
<evidence type="ECO:0000313" key="4">
    <source>
        <dbReference type="Ensembl" id="ENSGMOP00000032333.1"/>
    </source>
</evidence>
<dbReference type="PANTHER" id="PTHR11481">
    <property type="entry name" value="IMMUNOGLOBULIN FC RECEPTOR"/>
    <property type="match status" value="1"/>
</dbReference>
<dbReference type="InterPro" id="IPR050488">
    <property type="entry name" value="Ig_Fc_receptor"/>
</dbReference>